<gene>
    <name evidence="2" type="ORF">RCL2_000263800</name>
    <name evidence="1" type="ORF">RclHR1_00010023</name>
</gene>
<dbReference type="EMBL" id="BEXD01000001">
    <property type="protein sequence ID" value="GBB83141.1"/>
    <property type="molecule type" value="Genomic_DNA"/>
</dbReference>
<proteinExistence type="predicted"/>
<evidence type="ECO:0000313" key="2">
    <source>
        <dbReference type="EMBL" id="GES75185.1"/>
    </source>
</evidence>
<dbReference type="Proteomes" id="UP000247702">
    <property type="component" value="Unassembled WGS sequence"/>
</dbReference>
<dbReference type="EMBL" id="BLAL01000013">
    <property type="protein sequence ID" value="GES75185.1"/>
    <property type="molecule type" value="Genomic_DNA"/>
</dbReference>
<evidence type="ECO:0000313" key="1">
    <source>
        <dbReference type="EMBL" id="GBB83141.1"/>
    </source>
</evidence>
<name>A0A2Z6QEF1_9GLOM</name>
<dbReference type="SUPFAM" id="SSF52047">
    <property type="entry name" value="RNI-like"/>
    <property type="match status" value="1"/>
</dbReference>
<dbReference type="AlphaFoldDB" id="A0A2Z6QEF1"/>
<reference evidence="1 3" key="1">
    <citation type="submission" date="2017-11" db="EMBL/GenBank/DDBJ databases">
        <title>The genome of Rhizophagus clarus HR1 reveals common genetic basis of auxotrophy among arbuscular mycorrhizal fungi.</title>
        <authorList>
            <person name="Kobayashi Y."/>
        </authorList>
    </citation>
    <scope>NUCLEOTIDE SEQUENCE [LARGE SCALE GENOMIC DNA]</scope>
    <source>
        <strain evidence="1 3">HR1</strain>
    </source>
</reference>
<evidence type="ECO:0008006" key="4">
    <source>
        <dbReference type="Google" id="ProtNLM"/>
    </source>
</evidence>
<organism evidence="1 3">
    <name type="scientific">Rhizophagus clarus</name>
    <dbReference type="NCBI Taxonomy" id="94130"/>
    <lineage>
        <taxon>Eukaryota</taxon>
        <taxon>Fungi</taxon>
        <taxon>Fungi incertae sedis</taxon>
        <taxon>Mucoromycota</taxon>
        <taxon>Glomeromycotina</taxon>
        <taxon>Glomeromycetes</taxon>
        <taxon>Glomerales</taxon>
        <taxon>Glomeraceae</taxon>
        <taxon>Rhizophagus</taxon>
    </lineage>
</organism>
<dbReference type="Proteomes" id="UP000615446">
    <property type="component" value="Unassembled WGS sequence"/>
</dbReference>
<comment type="caution">
    <text evidence="1">The sequence shown here is derived from an EMBL/GenBank/DDBJ whole genome shotgun (WGS) entry which is preliminary data.</text>
</comment>
<protein>
    <recommendedName>
        <fullName evidence="4">F-box domain-containing protein</fullName>
    </recommendedName>
</protein>
<keyword evidence="3" id="KW-1185">Reference proteome</keyword>
<evidence type="ECO:0000313" key="3">
    <source>
        <dbReference type="Proteomes" id="UP000247702"/>
    </source>
</evidence>
<reference evidence="2" key="2">
    <citation type="submission" date="2019-10" db="EMBL/GenBank/DDBJ databases">
        <title>Conservation and host-specific expression of non-tandemly repeated heterogenous ribosome RNA gene in arbuscular mycorrhizal fungi.</title>
        <authorList>
            <person name="Maeda T."/>
            <person name="Kobayashi Y."/>
            <person name="Nakagawa T."/>
            <person name="Ezawa T."/>
            <person name="Yamaguchi K."/>
            <person name="Bino T."/>
            <person name="Nishimoto Y."/>
            <person name="Shigenobu S."/>
            <person name="Kawaguchi M."/>
        </authorList>
    </citation>
    <scope>NUCLEOTIDE SEQUENCE</scope>
    <source>
        <strain evidence="2">HR1</strain>
    </source>
</reference>
<accession>A0A2Z6QEF1</accession>
<dbReference type="OrthoDB" id="2306360at2759"/>
<sequence>MVELNRDVLYLILKKLQDNKKALYSCLFVSKIWCEIIIPLLWKHPWKDLRIENEKKLSNIIISHLPDNSMSNLIQQKNISCQKPLFDYISFCKHLDLCEIKRITYFITDKKDEVPIVMNEILKLFINENRIFTHLYVPYKFDHQIHLIPGAKHCFSELRFLYCNSNLNDNILIGLMKIGKSIKELEFLIDNVNYGLVKLIETSKDLSRIHLKTSFFSKIDESFCKHLESSLKLHSKNIKYFKSDKPPVTDILSSFVNLEVLELHNIHDIFNTNLWVNSSLPFLQIIKTKRIPIKALANLIENTNGNLFEINIEDTNYGDIDNRLLIKAIQKNCPKLKYLKLLIKYNSILDLEELLINCKYLKGLFLLFNSQDVFDNQKNIDILFKILAKSSPTSLFKFKFYLKFTFILKFNLKLLFDDWKGRNPMLLQAIPSNSTLYIDLLEKYKAEGIIKTYDNILVFEDFDW</sequence>